<feature type="region of interest" description="Disordered" evidence="1">
    <location>
        <begin position="1"/>
        <end position="115"/>
    </location>
</feature>
<evidence type="ECO:0000313" key="4">
    <source>
        <dbReference type="EMBL" id="MDT0345651.1"/>
    </source>
</evidence>
<protein>
    <submittedName>
        <fullName evidence="4">DUF2510 domain-containing protein</fullName>
    </submittedName>
</protein>
<reference evidence="5" key="1">
    <citation type="submission" date="2023-07" db="EMBL/GenBank/DDBJ databases">
        <title>30 novel species of actinomycetes from the DSMZ collection.</title>
        <authorList>
            <person name="Nouioui I."/>
        </authorList>
    </citation>
    <scope>NUCLEOTIDE SEQUENCE [LARGE SCALE GENOMIC DNA]</scope>
    <source>
        <strain evidence="5">DSM 44938</strain>
    </source>
</reference>
<comment type="caution">
    <text evidence="4">The sequence shown here is derived from an EMBL/GenBank/DDBJ whole genome shotgun (WGS) entry which is preliminary data.</text>
</comment>
<feature type="domain" description="DUF2510" evidence="3">
    <location>
        <begin position="5"/>
        <end position="40"/>
    </location>
</feature>
<feature type="compositionally biased region" description="Acidic residues" evidence="1">
    <location>
        <begin position="169"/>
        <end position="187"/>
    </location>
</feature>
<evidence type="ECO:0000313" key="5">
    <source>
        <dbReference type="Proteomes" id="UP001183246"/>
    </source>
</evidence>
<organism evidence="4 5">
    <name type="scientific">Streptomyces litchfieldiae</name>
    <dbReference type="NCBI Taxonomy" id="3075543"/>
    <lineage>
        <taxon>Bacteria</taxon>
        <taxon>Bacillati</taxon>
        <taxon>Actinomycetota</taxon>
        <taxon>Actinomycetes</taxon>
        <taxon>Kitasatosporales</taxon>
        <taxon>Streptomycetaceae</taxon>
        <taxon>Streptomyces</taxon>
    </lineage>
</organism>
<dbReference type="Pfam" id="PF10708">
    <property type="entry name" value="DUF2510"/>
    <property type="match status" value="1"/>
</dbReference>
<dbReference type="InterPro" id="IPR018929">
    <property type="entry name" value="DUF2510"/>
</dbReference>
<name>A0ABU2MVH7_9ACTN</name>
<keyword evidence="2" id="KW-0812">Transmembrane</keyword>
<keyword evidence="5" id="KW-1185">Reference proteome</keyword>
<feature type="compositionally biased region" description="Polar residues" evidence="1">
    <location>
        <begin position="153"/>
        <end position="166"/>
    </location>
</feature>
<proteinExistence type="predicted"/>
<evidence type="ECO:0000256" key="2">
    <source>
        <dbReference type="SAM" id="Phobius"/>
    </source>
</evidence>
<keyword evidence="2" id="KW-1133">Transmembrane helix</keyword>
<accession>A0ABU2MVH7</accession>
<sequence>MTTPPGWYPDPGHTGDGPAPERWWDGSAWTGQTRAAGGGVPSAPPDATLPDGAVPDITPAEGGAPSSPWAAATLPGNQSLGPPPPGAPSPYATSPYGAPGYSQQPYGAPPFGPPPANRQRATRVVVIIGGLAVAAALIVMAVLLLGDDGDGSNTADGASDGPSASQEDGPGEENSPEDGAPDGEQPDDGGGSGGLTRADGAGVALPLLEGWTEGELPGGVAMTSGSYTCPGEGSLECVDAGVFLTVVPDAASLTPEDFARADITPNEETSYSADTYGAITDREEVLAEAVTVAGQEGFRVRSRVETESGTSAHVESVAFPAPDESGAMVLIRLGFDIGDQAPPVEDMDRIVLGARAVSGGPGTEA</sequence>
<evidence type="ECO:0000256" key="1">
    <source>
        <dbReference type="SAM" id="MobiDB-lite"/>
    </source>
</evidence>
<dbReference type="Proteomes" id="UP001183246">
    <property type="component" value="Unassembled WGS sequence"/>
</dbReference>
<feature type="transmembrane region" description="Helical" evidence="2">
    <location>
        <begin position="124"/>
        <end position="145"/>
    </location>
</feature>
<dbReference type="RefSeq" id="WP_311706783.1">
    <property type="nucleotide sequence ID" value="NZ_JAVREL010000015.1"/>
</dbReference>
<dbReference type="EMBL" id="JAVREL010000015">
    <property type="protein sequence ID" value="MDT0345651.1"/>
    <property type="molecule type" value="Genomic_DNA"/>
</dbReference>
<feature type="region of interest" description="Disordered" evidence="1">
    <location>
        <begin position="153"/>
        <end position="199"/>
    </location>
</feature>
<gene>
    <name evidence="4" type="ORF">RM590_24095</name>
</gene>
<keyword evidence="2" id="KW-0472">Membrane</keyword>
<evidence type="ECO:0000259" key="3">
    <source>
        <dbReference type="Pfam" id="PF10708"/>
    </source>
</evidence>